<evidence type="ECO:0000313" key="23">
    <source>
        <dbReference type="Proteomes" id="UP000234752"/>
    </source>
</evidence>
<feature type="transmembrane region" description="Helical" evidence="21">
    <location>
        <begin position="180"/>
        <end position="213"/>
    </location>
</feature>
<dbReference type="NCBIfam" id="TIGR02614">
    <property type="entry name" value="ftsW"/>
    <property type="match status" value="1"/>
</dbReference>
<evidence type="ECO:0000256" key="18">
    <source>
        <dbReference type="ARBA" id="ARBA00041418"/>
    </source>
</evidence>
<comment type="subcellular location">
    <subcellularLocation>
        <location evidence="1">Cell membrane</location>
        <topology evidence="1">Multi-pass membrane protein</topology>
    </subcellularLocation>
</comment>
<keyword evidence="10 21" id="KW-1133">Transmembrane helix</keyword>
<gene>
    <name evidence="22" type="primary">ftsW</name>
    <name evidence="22" type="ORF">C0V82_07505</name>
</gene>
<keyword evidence="13" id="KW-0961">Cell wall biogenesis/degradation</keyword>
<accession>A0A2K9NAC0</accession>
<keyword evidence="9" id="KW-0573">Peptidoglycan synthesis</keyword>
<evidence type="ECO:0000256" key="20">
    <source>
        <dbReference type="ARBA" id="ARBA00049902"/>
    </source>
</evidence>
<proteinExistence type="inferred from homology"/>
<evidence type="ECO:0000256" key="7">
    <source>
        <dbReference type="ARBA" id="ARBA00022692"/>
    </source>
</evidence>
<feature type="transmembrane region" description="Helical" evidence="21">
    <location>
        <begin position="306"/>
        <end position="325"/>
    </location>
</feature>
<organism evidence="22 23">
    <name type="scientific">Niveispirillum cyanobacteriorum</name>
    <dbReference type="NCBI Taxonomy" id="1612173"/>
    <lineage>
        <taxon>Bacteria</taxon>
        <taxon>Pseudomonadati</taxon>
        <taxon>Pseudomonadota</taxon>
        <taxon>Alphaproteobacteria</taxon>
        <taxon>Rhodospirillales</taxon>
        <taxon>Azospirillaceae</taxon>
        <taxon>Niveispirillum</taxon>
    </lineage>
</organism>
<keyword evidence="5" id="KW-0328">Glycosyltransferase</keyword>
<comment type="similarity">
    <text evidence="16">Belongs to the SEDS family. FtsW subfamily.</text>
</comment>
<dbReference type="Pfam" id="PF01098">
    <property type="entry name" value="FTSW_RODA_SPOVE"/>
    <property type="match status" value="1"/>
</dbReference>
<feature type="transmembrane region" description="Helical" evidence="21">
    <location>
        <begin position="127"/>
        <end position="143"/>
    </location>
</feature>
<keyword evidence="12" id="KW-0131">Cell cycle</keyword>
<protein>
    <recommendedName>
        <fullName evidence="17">Probable peptidoglycan glycosyltransferase FtsW</fullName>
        <ecNumber evidence="19">2.4.99.28</ecNumber>
    </recommendedName>
    <alternativeName>
        <fullName evidence="18">Cell division protein FtsW</fullName>
    </alternativeName>
    <alternativeName>
        <fullName evidence="15">Cell wall polymerase</fullName>
    </alternativeName>
    <alternativeName>
        <fullName evidence="14">Peptidoglycan polymerase</fullName>
    </alternativeName>
</protein>
<comment type="catalytic activity">
    <reaction evidence="20">
        <text>[GlcNAc-(1-&gt;4)-Mur2Ac(oyl-L-Ala-gamma-D-Glu-L-Lys-D-Ala-D-Ala)](n)-di-trans,octa-cis-undecaprenyl diphosphate + beta-D-GlcNAc-(1-&gt;4)-Mur2Ac(oyl-L-Ala-gamma-D-Glu-L-Lys-D-Ala-D-Ala)-di-trans,octa-cis-undecaprenyl diphosphate = [GlcNAc-(1-&gt;4)-Mur2Ac(oyl-L-Ala-gamma-D-Glu-L-Lys-D-Ala-D-Ala)](n+1)-di-trans,octa-cis-undecaprenyl diphosphate + di-trans,octa-cis-undecaprenyl diphosphate + H(+)</text>
        <dbReference type="Rhea" id="RHEA:23708"/>
        <dbReference type="Rhea" id="RHEA-COMP:9602"/>
        <dbReference type="Rhea" id="RHEA-COMP:9603"/>
        <dbReference type="ChEBI" id="CHEBI:15378"/>
        <dbReference type="ChEBI" id="CHEBI:58405"/>
        <dbReference type="ChEBI" id="CHEBI:60033"/>
        <dbReference type="ChEBI" id="CHEBI:78435"/>
        <dbReference type="EC" id="2.4.99.28"/>
    </reaction>
</comment>
<evidence type="ECO:0000256" key="8">
    <source>
        <dbReference type="ARBA" id="ARBA00022960"/>
    </source>
</evidence>
<evidence type="ECO:0000256" key="21">
    <source>
        <dbReference type="SAM" id="Phobius"/>
    </source>
</evidence>
<evidence type="ECO:0000256" key="13">
    <source>
        <dbReference type="ARBA" id="ARBA00023316"/>
    </source>
</evidence>
<evidence type="ECO:0000256" key="4">
    <source>
        <dbReference type="ARBA" id="ARBA00022618"/>
    </source>
</evidence>
<reference evidence="22 23" key="1">
    <citation type="submission" date="2017-12" db="EMBL/GenBank/DDBJ databases">
        <title>Genomes of bacteria within cyanobacterial aggregates.</title>
        <authorList>
            <person name="Cai H."/>
        </authorList>
    </citation>
    <scope>NUCLEOTIDE SEQUENCE [LARGE SCALE GENOMIC DNA]</scope>
    <source>
        <strain evidence="22 23">TH16</strain>
    </source>
</reference>
<evidence type="ECO:0000256" key="9">
    <source>
        <dbReference type="ARBA" id="ARBA00022984"/>
    </source>
</evidence>
<feature type="transmembrane region" description="Helical" evidence="21">
    <location>
        <begin position="277"/>
        <end position="294"/>
    </location>
</feature>
<keyword evidence="3" id="KW-1003">Cell membrane</keyword>
<evidence type="ECO:0000256" key="14">
    <source>
        <dbReference type="ARBA" id="ARBA00032370"/>
    </source>
</evidence>
<dbReference type="PANTHER" id="PTHR30474:SF2">
    <property type="entry name" value="PEPTIDOGLYCAN GLYCOSYLTRANSFERASE FTSW-RELATED"/>
    <property type="match status" value="1"/>
</dbReference>
<keyword evidence="7 21" id="KW-0812">Transmembrane</keyword>
<dbReference type="GO" id="GO:0008360">
    <property type="term" value="P:regulation of cell shape"/>
    <property type="evidence" value="ECO:0007669"/>
    <property type="project" value="UniProtKB-KW"/>
</dbReference>
<keyword evidence="23" id="KW-1185">Reference proteome</keyword>
<evidence type="ECO:0000256" key="11">
    <source>
        <dbReference type="ARBA" id="ARBA00023136"/>
    </source>
</evidence>
<evidence type="ECO:0000256" key="2">
    <source>
        <dbReference type="ARBA" id="ARBA00004752"/>
    </source>
</evidence>
<dbReference type="PANTHER" id="PTHR30474">
    <property type="entry name" value="CELL CYCLE PROTEIN"/>
    <property type="match status" value="1"/>
</dbReference>
<evidence type="ECO:0000256" key="15">
    <source>
        <dbReference type="ARBA" id="ARBA00033270"/>
    </source>
</evidence>
<feature type="transmembrane region" description="Helical" evidence="21">
    <location>
        <begin position="149"/>
        <end position="168"/>
    </location>
</feature>
<evidence type="ECO:0000256" key="17">
    <source>
        <dbReference type="ARBA" id="ARBA00041185"/>
    </source>
</evidence>
<dbReference type="InterPro" id="IPR001182">
    <property type="entry name" value="FtsW/RodA"/>
</dbReference>
<dbReference type="EMBL" id="CP025611">
    <property type="protein sequence ID" value="AUN30093.1"/>
    <property type="molecule type" value="Genomic_DNA"/>
</dbReference>
<dbReference type="InterPro" id="IPR013437">
    <property type="entry name" value="FtsW"/>
</dbReference>
<dbReference type="GO" id="GO:0051301">
    <property type="term" value="P:cell division"/>
    <property type="evidence" value="ECO:0007669"/>
    <property type="project" value="UniProtKB-KW"/>
</dbReference>
<dbReference type="GO" id="GO:0032153">
    <property type="term" value="C:cell division site"/>
    <property type="evidence" value="ECO:0007669"/>
    <property type="project" value="TreeGrafter"/>
</dbReference>
<dbReference type="OrthoDB" id="9768187at2"/>
<evidence type="ECO:0000256" key="1">
    <source>
        <dbReference type="ARBA" id="ARBA00004651"/>
    </source>
</evidence>
<keyword evidence="11 21" id="KW-0472">Membrane</keyword>
<dbReference type="GO" id="GO:0005886">
    <property type="term" value="C:plasma membrane"/>
    <property type="evidence" value="ECO:0007669"/>
    <property type="project" value="UniProtKB-SubCell"/>
</dbReference>
<feature type="transmembrane region" description="Helical" evidence="21">
    <location>
        <begin position="23"/>
        <end position="42"/>
    </location>
</feature>
<dbReference type="Proteomes" id="UP000234752">
    <property type="component" value="Chromosome eg_1"/>
</dbReference>
<sequence length="375" mass="40432">MMVSFSRTDHSILGRWWWTVDRWTMAAVILIATIGVVLVQAASPAVATRIGTDSFHFIEKHLLVLIPSLGLMFGVSLLSPRGVRRLAVILFLAATFGVFLTLFIGMEIKGATRWLQLPGISVQPSEFLKPAFAVVAAWLFALHRTQENVPGIPVVVGLYGLIVVLLMSQPDLGQTFVITCIFFGQFFLAGLPIVFVASCVVMGIGGLVSAYFLFPHVQSRIDRFLDPAAGDNYQVARSLEAFEKGGVWGTGPGQGTVKMSIPDSHADFIFSVAGEEMGMITCMIIICLFGFVVLRSFARASNDQSLFVMLAASGLTMQFGLQALINMGSALHLMPTKGMTLPFISYGGSSLIALGIGMGMVLALTRKRFGPGEAL</sequence>
<comment type="pathway">
    <text evidence="2">Cell wall biogenesis; peptidoglycan biosynthesis.</text>
</comment>
<dbReference type="GO" id="GO:0015648">
    <property type="term" value="F:lipid-linked peptidoglycan transporter activity"/>
    <property type="evidence" value="ECO:0007669"/>
    <property type="project" value="TreeGrafter"/>
</dbReference>
<dbReference type="KEGG" id="ncb:C0V82_07505"/>
<dbReference type="EC" id="2.4.99.28" evidence="19"/>
<evidence type="ECO:0000256" key="5">
    <source>
        <dbReference type="ARBA" id="ARBA00022676"/>
    </source>
</evidence>
<keyword evidence="4" id="KW-0132">Cell division</keyword>
<evidence type="ECO:0000256" key="12">
    <source>
        <dbReference type="ARBA" id="ARBA00023306"/>
    </source>
</evidence>
<dbReference type="GO" id="GO:0071555">
    <property type="term" value="P:cell wall organization"/>
    <property type="evidence" value="ECO:0007669"/>
    <property type="project" value="UniProtKB-KW"/>
</dbReference>
<dbReference type="GO" id="GO:0009252">
    <property type="term" value="P:peptidoglycan biosynthetic process"/>
    <property type="evidence" value="ECO:0007669"/>
    <property type="project" value="UniProtKB-KW"/>
</dbReference>
<keyword evidence="8" id="KW-0133">Cell shape</keyword>
<evidence type="ECO:0000256" key="3">
    <source>
        <dbReference type="ARBA" id="ARBA00022475"/>
    </source>
</evidence>
<evidence type="ECO:0000256" key="6">
    <source>
        <dbReference type="ARBA" id="ARBA00022679"/>
    </source>
</evidence>
<keyword evidence="6" id="KW-0808">Transferase</keyword>
<feature type="transmembrane region" description="Helical" evidence="21">
    <location>
        <begin position="86"/>
        <end position="106"/>
    </location>
</feature>
<dbReference type="GO" id="GO:0008955">
    <property type="term" value="F:peptidoglycan glycosyltransferase activity"/>
    <property type="evidence" value="ECO:0007669"/>
    <property type="project" value="UniProtKB-EC"/>
</dbReference>
<evidence type="ECO:0000256" key="10">
    <source>
        <dbReference type="ARBA" id="ARBA00022989"/>
    </source>
</evidence>
<dbReference type="AlphaFoldDB" id="A0A2K9NAC0"/>
<feature type="transmembrane region" description="Helical" evidence="21">
    <location>
        <begin position="345"/>
        <end position="365"/>
    </location>
</feature>
<evidence type="ECO:0000256" key="19">
    <source>
        <dbReference type="ARBA" id="ARBA00044770"/>
    </source>
</evidence>
<name>A0A2K9NAC0_9PROT</name>
<evidence type="ECO:0000313" key="22">
    <source>
        <dbReference type="EMBL" id="AUN30093.1"/>
    </source>
</evidence>
<evidence type="ECO:0000256" key="16">
    <source>
        <dbReference type="ARBA" id="ARBA00038053"/>
    </source>
</evidence>
<feature type="transmembrane region" description="Helical" evidence="21">
    <location>
        <begin position="62"/>
        <end position="80"/>
    </location>
</feature>